<protein>
    <submittedName>
        <fullName evidence="5">Arginase</fullName>
    </submittedName>
</protein>
<evidence type="ECO:0000313" key="5">
    <source>
        <dbReference type="EMBL" id="PJJ73372.1"/>
    </source>
</evidence>
<evidence type="ECO:0000256" key="1">
    <source>
        <dbReference type="ARBA" id="ARBA00022723"/>
    </source>
</evidence>
<evidence type="ECO:0000313" key="6">
    <source>
        <dbReference type="Proteomes" id="UP000228758"/>
    </source>
</evidence>
<dbReference type="PROSITE" id="PS51409">
    <property type="entry name" value="ARGINASE_2"/>
    <property type="match status" value="1"/>
</dbReference>
<keyword evidence="6" id="KW-1185">Reference proteome</keyword>
<proteinExistence type="inferred from homology"/>
<comment type="caution">
    <text evidence="5">The sequence shown here is derived from an EMBL/GenBank/DDBJ whole genome shotgun (WGS) entry which is preliminary data.</text>
</comment>
<dbReference type="GO" id="GO:0005829">
    <property type="term" value="C:cytosol"/>
    <property type="evidence" value="ECO:0007669"/>
    <property type="project" value="TreeGrafter"/>
</dbReference>
<evidence type="ECO:0000256" key="2">
    <source>
        <dbReference type="ARBA" id="ARBA00022801"/>
    </source>
</evidence>
<keyword evidence="1" id="KW-0479">Metal-binding</keyword>
<dbReference type="EMBL" id="PGFF01000001">
    <property type="protein sequence ID" value="PJJ73372.1"/>
    <property type="molecule type" value="Genomic_DNA"/>
</dbReference>
<keyword evidence="2" id="KW-0378">Hydrolase</keyword>
<dbReference type="Pfam" id="PF00491">
    <property type="entry name" value="Arginase"/>
    <property type="match status" value="1"/>
</dbReference>
<dbReference type="PANTHER" id="PTHR43782">
    <property type="entry name" value="ARGINASE"/>
    <property type="match status" value="1"/>
</dbReference>
<dbReference type="AlphaFoldDB" id="A0A2M9CNB4"/>
<dbReference type="GO" id="GO:0030145">
    <property type="term" value="F:manganese ion binding"/>
    <property type="evidence" value="ECO:0007669"/>
    <property type="project" value="TreeGrafter"/>
</dbReference>
<comment type="similarity">
    <text evidence="4">Belongs to the arginase family.</text>
</comment>
<dbReference type="InterPro" id="IPR023696">
    <property type="entry name" value="Ureohydrolase_dom_sf"/>
</dbReference>
<evidence type="ECO:0000256" key="4">
    <source>
        <dbReference type="PROSITE-ProRule" id="PRU00742"/>
    </source>
</evidence>
<dbReference type="Proteomes" id="UP000228758">
    <property type="component" value="Unassembled WGS sequence"/>
</dbReference>
<evidence type="ECO:0000256" key="3">
    <source>
        <dbReference type="ARBA" id="ARBA00023211"/>
    </source>
</evidence>
<gene>
    <name evidence="5" type="ORF">CLV46_2959</name>
</gene>
<dbReference type="PANTHER" id="PTHR43782:SF3">
    <property type="entry name" value="ARGINASE"/>
    <property type="match status" value="1"/>
</dbReference>
<reference evidence="5 6" key="1">
    <citation type="submission" date="2017-11" db="EMBL/GenBank/DDBJ databases">
        <title>Genomic Encyclopedia of Archaeal and Bacterial Type Strains, Phase II (KMG-II): From Individual Species to Whole Genera.</title>
        <authorList>
            <person name="Goeker M."/>
        </authorList>
    </citation>
    <scope>NUCLEOTIDE SEQUENCE [LARGE SCALE GENOMIC DNA]</scope>
    <source>
        <strain evidence="5 6">DSM 27393</strain>
    </source>
</reference>
<name>A0A2M9CNB4_9MICO</name>
<dbReference type="OrthoDB" id="7331788at2"/>
<dbReference type="SUPFAM" id="SSF52768">
    <property type="entry name" value="Arginase/deacetylase"/>
    <property type="match status" value="1"/>
</dbReference>
<accession>A0A2M9CNB4</accession>
<dbReference type="InterPro" id="IPR006035">
    <property type="entry name" value="Ureohydrolase"/>
</dbReference>
<organism evidence="5 6">
    <name type="scientific">Diaminobutyricimonas aerilata</name>
    <dbReference type="NCBI Taxonomy" id="1162967"/>
    <lineage>
        <taxon>Bacteria</taxon>
        <taxon>Bacillati</taxon>
        <taxon>Actinomycetota</taxon>
        <taxon>Actinomycetes</taxon>
        <taxon>Micrococcales</taxon>
        <taxon>Microbacteriaceae</taxon>
        <taxon>Diaminobutyricimonas</taxon>
    </lineage>
</organism>
<keyword evidence="3" id="KW-0464">Manganese</keyword>
<dbReference type="Gene3D" id="3.40.800.10">
    <property type="entry name" value="Ureohydrolase domain"/>
    <property type="match status" value="1"/>
</dbReference>
<dbReference type="GO" id="GO:0004053">
    <property type="term" value="F:arginase activity"/>
    <property type="evidence" value="ECO:0007669"/>
    <property type="project" value="TreeGrafter"/>
</dbReference>
<dbReference type="RefSeq" id="WP_100365468.1">
    <property type="nucleotide sequence ID" value="NZ_PGFF01000001.1"/>
</dbReference>
<sequence length="282" mass="29158">MIALIEVPFNSAGTDSGVARMPAALADRGLHDMLGTVTRHPITVRGAVAERGEHGFLAEHALGAMVDDVRTAVTRAWAESRTPVVIGGDCPVMLGALAAHPLGLVFVDGHEDAWPPSDATSGEAADSELGIALGLVAAPPPLGRLIDPGRVLVLGPRDADELEAAGVPRVGSLVRMHDAEWLARATSDDLADAVRQTAARASGAWWVHIDLDVLSTAALAAVDYPQPGGLDWHELDAVVDAVLSVPGCRGASVVIYNPDLDGGAAAARIAEFVARIGALLEE</sequence>